<reference evidence="3 4" key="1">
    <citation type="submission" date="2016-10" db="EMBL/GenBank/DDBJ databases">
        <authorList>
            <person name="de Groot N.N."/>
        </authorList>
    </citation>
    <scope>NUCLEOTIDE SEQUENCE [LARGE SCALE GENOMIC DNA]</scope>
    <source>
        <strain evidence="4">L7-484,KACC 16230,DSM 25025</strain>
    </source>
</reference>
<dbReference type="RefSeq" id="WP_090667951.1">
    <property type="nucleotide sequence ID" value="NZ_FNIT01000001.1"/>
</dbReference>
<dbReference type="Proteomes" id="UP000198793">
    <property type="component" value="Unassembled WGS sequence"/>
</dbReference>
<dbReference type="AlphaFoldDB" id="A0A1H0CKD8"/>
<gene>
    <name evidence="3" type="ORF">SAMN05192530_101348</name>
</gene>
<organism evidence="3 4">
    <name type="scientific">Aureimonas jatrophae</name>
    <dbReference type="NCBI Taxonomy" id="1166073"/>
    <lineage>
        <taxon>Bacteria</taxon>
        <taxon>Pseudomonadati</taxon>
        <taxon>Pseudomonadota</taxon>
        <taxon>Alphaproteobacteria</taxon>
        <taxon>Hyphomicrobiales</taxon>
        <taxon>Aurantimonadaceae</taxon>
        <taxon>Aureimonas</taxon>
    </lineage>
</organism>
<feature type="compositionally biased region" description="Low complexity" evidence="1">
    <location>
        <begin position="203"/>
        <end position="224"/>
    </location>
</feature>
<evidence type="ECO:0000313" key="3">
    <source>
        <dbReference type="EMBL" id="SDN58315.1"/>
    </source>
</evidence>
<evidence type="ECO:0000256" key="1">
    <source>
        <dbReference type="SAM" id="MobiDB-lite"/>
    </source>
</evidence>
<protein>
    <submittedName>
        <fullName evidence="3">Uncharacterized protein</fullName>
    </submittedName>
</protein>
<keyword evidence="2" id="KW-1133">Transmembrane helix</keyword>
<dbReference type="EMBL" id="FNIT01000001">
    <property type="protein sequence ID" value="SDN58315.1"/>
    <property type="molecule type" value="Genomic_DNA"/>
</dbReference>
<keyword evidence="2" id="KW-0812">Transmembrane</keyword>
<feature type="region of interest" description="Disordered" evidence="1">
    <location>
        <begin position="187"/>
        <end position="225"/>
    </location>
</feature>
<keyword evidence="2" id="KW-0472">Membrane</keyword>
<evidence type="ECO:0000256" key="2">
    <source>
        <dbReference type="SAM" id="Phobius"/>
    </source>
</evidence>
<feature type="transmembrane region" description="Helical" evidence="2">
    <location>
        <begin position="6"/>
        <end position="27"/>
    </location>
</feature>
<proteinExistence type="predicted"/>
<name>A0A1H0CKD8_9HYPH</name>
<accession>A0A1H0CKD8</accession>
<feature type="compositionally biased region" description="Low complexity" evidence="1">
    <location>
        <begin position="311"/>
        <end position="323"/>
    </location>
</feature>
<keyword evidence="4" id="KW-1185">Reference proteome</keyword>
<sequence>MIGTLLVFALGFMAAALIALLFAPFLWHKAQRLARRRFDAEIPANVREMQGEIDAVRARAAFDLRREEMRATEALGRATTERAEAGRIVLENGTLRARQAELERDLAEVGARFEAIEQTLAATRLERDDIARDRQALGEAFERRGSELEALHGRHAAGQERLAAMQDRLGHLERRLAELERPAADPAVLPVVDGAQPTAPSRPAIEPEAAQPTTPAPEPATATPLTGGERLRAAIAAGVGARAPATRAENAEIRERISDLAARILRRQVDAEGPTSPIAGILAPDAADEPEAGAPPSLAARVRALAAQGDAPSASVPEPSPAADETSPKGSAARKDGAGRSRRRSRR</sequence>
<dbReference type="OrthoDB" id="7826912at2"/>
<feature type="region of interest" description="Disordered" evidence="1">
    <location>
        <begin position="274"/>
        <end position="347"/>
    </location>
</feature>
<evidence type="ECO:0000313" key="4">
    <source>
        <dbReference type="Proteomes" id="UP000198793"/>
    </source>
</evidence>
<dbReference type="STRING" id="1166073.SAMN05192530_101348"/>